<dbReference type="Pfam" id="PF04110">
    <property type="entry name" value="APG12"/>
    <property type="match status" value="1"/>
</dbReference>
<evidence type="ECO:0000256" key="1">
    <source>
        <dbReference type="ARBA" id="ARBA00022499"/>
    </source>
</evidence>
<dbReference type="Gene3D" id="3.10.20.90">
    <property type="entry name" value="Phosphatidylinositol 3-kinase Catalytic Subunit, Chain A, domain 1"/>
    <property type="match status" value="1"/>
</dbReference>
<keyword evidence="1 4" id="KW-1017">Isopeptide bond</keyword>
<comment type="function">
    <text evidence="4">Ubiquitin-like protein involved in autophagic vesicle formation.</text>
</comment>
<evidence type="ECO:0000256" key="3">
    <source>
        <dbReference type="ARBA" id="ARBA00023006"/>
    </source>
</evidence>
<dbReference type="GeneID" id="101847475"/>
<evidence type="ECO:0000256" key="4">
    <source>
        <dbReference type="RuleBase" id="RU361201"/>
    </source>
</evidence>
<name>A0ABM0JFH6_APLCA</name>
<dbReference type="Proteomes" id="UP000694888">
    <property type="component" value="Unplaced"/>
</dbReference>
<protein>
    <recommendedName>
        <fullName evidence="4">Ubiquitin-like protein ATG12</fullName>
    </recommendedName>
</protein>
<evidence type="ECO:0000313" key="6">
    <source>
        <dbReference type="Proteomes" id="UP000694888"/>
    </source>
</evidence>
<evidence type="ECO:0000313" key="7">
    <source>
        <dbReference type="RefSeq" id="XP_005092493.1"/>
    </source>
</evidence>
<evidence type="ECO:0000256" key="5">
    <source>
        <dbReference type="SAM" id="MobiDB-lite"/>
    </source>
</evidence>
<feature type="compositionally biased region" description="Low complexity" evidence="5">
    <location>
        <begin position="30"/>
        <end position="53"/>
    </location>
</feature>
<dbReference type="RefSeq" id="XP_005092493.1">
    <property type="nucleotide sequence ID" value="XM_005092436.3"/>
</dbReference>
<comment type="subunit">
    <text evidence="4">Forms a conjugate with ATG5.</text>
</comment>
<keyword evidence="6" id="KW-1185">Reference proteome</keyword>
<comment type="similarity">
    <text evidence="4">Belongs to the ATG12 family.</text>
</comment>
<proteinExistence type="inferred from homology"/>
<feature type="region of interest" description="Disordered" evidence="5">
    <location>
        <begin position="1"/>
        <end position="53"/>
    </location>
</feature>
<keyword evidence="2 4" id="KW-0833">Ubl conjugation pathway</keyword>
<dbReference type="InterPro" id="IPR007242">
    <property type="entry name" value="Atg12"/>
</dbReference>
<accession>A0ABM0JFH6</accession>
<gene>
    <name evidence="7" type="primary">LOC101847475</name>
</gene>
<reference evidence="7" key="1">
    <citation type="submission" date="2025-08" db="UniProtKB">
        <authorList>
            <consortium name="RefSeq"/>
        </authorList>
    </citation>
    <scope>IDENTIFICATION</scope>
</reference>
<keyword evidence="3 4" id="KW-0072">Autophagy</keyword>
<organism evidence="6 7">
    <name type="scientific">Aplysia californica</name>
    <name type="common">California sea hare</name>
    <dbReference type="NCBI Taxonomy" id="6500"/>
    <lineage>
        <taxon>Eukaryota</taxon>
        <taxon>Metazoa</taxon>
        <taxon>Spiralia</taxon>
        <taxon>Lophotrochozoa</taxon>
        <taxon>Mollusca</taxon>
        <taxon>Gastropoda</taxon>
        <taxon>Heterobranchia</taxon>
        <taxon>Euthyneura</taxon>
        <taxon>Tectipleura</taxon>
        <taxon>Aplysiida</taxon>
        <taxon>Aplysioidea</taxon>
        <taxon>Aplysiidae</taxon>
        <taxon>Aplysia</taxon>
    </lineage>
</organism>
<dbReference type="SUPFAM" id="SSF54236">
    <property type="entry name" value="Ubiquitin-like"/>
    <property type="match status" value="1"/>
</dbReference>
<evidence type="ECO:0000256" key="2">
    <source>
        <dbReference type="ARBA" id="ARBA00022786"/>
    </source>
</evidence>
<sequence>MSDKNDDDAPPSSPTAGSASTENAGTDGKSPTSVDSPSVSPAPGATASTSSKLKSNSLKVDILLKPAGDAPIMKKKKWTVDRTKKISWVSDFIKKYIKSEASESLFLYVNQAFAPSPDTDIGSIFDCFGSDGKLVLHYCRTQAWG</sequence>
<dbReference type="CDD" id="cd01612">
    <property type="entry name" value="Ubl_ATG12"/>
    <property type="match status" value="1"/>
</dbReference>
<dbReference type="PANTHER" id="PTHR13385">
    <property type="entry name" value="AUTOPHAGY PROTEIN 12"/>
    <property type="match status" value="1"/>
</dbReference>
<dbReference type="InterPro" id="IPR029071">
    <property type="entry name" value="Ubiquitin-like_domsf"/>
</dbReference>
<dbReference type="PANTHER" id="PTHR13385:SF0">
    <property type="entry name" value="UBIQUITIN-LIKE PROTEIN ATG12"/>
    <property type="match status" value="1"/>
</dbReference>